<dbReference type="InterPro" id="IPR039262">
    <property type="entry name" value="DTWD2/TAPT"/>
</dbReference>
<dbReference type="Proteomes" id="UP000824219">
    <property type="component" value="Linkage Group LG18"/>
</dbReference>
<comment type="caution">
    <text evidence="9">The sequence shown here is derived from an EMBL/GenBank/DDBJ whole genome shotgun (WGS) entry which is preliminary data.</text>
</comment>
<gene>
    <name evidence="9" type="ORF">KOW79_015129</name>
</gene>
<protein>
    <recommendedName>
        <fullName evidence="1">tRNA-uridine aminocarboxypropyltransferase</fullName>
        <ecNumber evidence="1">2.5.1.25</ecNumber>
    </recommendedName>
</protein>
<name>A0A9D3NFM3_9TELE</name>
<keyword evidence="10" id="KW-1185">Reference proteome</keyword>
<dbReference type="Pfam" id="PF03942">
    <property type="entry name" value="DTW"/>
    <property type="match status" value="1"/>
</dbReference>
<evidence type="ECO:0000256" key="3">
    <source>
        <dbReference type="ARBA" id="ARBA00022691"/>
    </source>
</evidence>
<dbReference type="EC" id="2.5.1.25" evidence="1"/>
<comment type="similarity">
    <text evidence="5">Belongs to the TDD superfamily. DTWD2 family.</text>
</comment>
<feature type="region of interest" description="Disordered" evidence="7">
    <location>
        <begin position="1"/>
        <end position="30"/>
    </location>
</feature>
<dbReference type="EMBL" id="JAHKSW010000018">
    <property type="protein sequence ID" value="KAG7320714.1"/>
    <property type="molecule type" value="Genomic_DNA"/>
</dbReference>
<evidence type="ECO:0000256" key="2">
    <source>
        <dbReference type="ARBA" id="ARBA00022679"/>
    </source>
</evidence>
<keyword evidence="2" id="KW-0808">Transferase</keyword>
<evidence type="ECO:0000256" key="6">
    <source>
        <dbReference type="ARBA" id="ARBA00048718"/>
    </source>
</evidence>
<evidence type="ECO:0000313" key="10">
    <source>
        <dbReference type="Proteomes" id="UP000824219"/>
    </source>
</evidence>
<feature type="domain" description="DTW" evidence="8">
    <location>
        <begin position="45"/>
        <end position="240"/>
    </location>
</feature>
<dbReference type="InterPro" id="IPR005636">
    <property type="entry name" value="DTW"/>
</dbReference>
<evidence type="ECO:0000313" key="9">
    <source>
        <dbReference type="EMBL" id="KAG7320714.1"/>
    </source>
</evidence>
<dbReference type="PANTHER" id="PTHR21392">
    <property type="entry name" value="TRNA-URIDINE AMINOCARBOXYPROPYLTRANSFERASE 2"/>
    <property type="match status" value="1"/>
</dbReference>
<dbReference type="PANTHER" id="PTHR21392:SF0">
    <property type="entry name" value="TRNA-URIDINE AMINOCARBOXYPROPYLTRANSFERASE 2"/>
    <property type="match status" value="1"/>
</dbReference>
<evidence type="ECO:0000256" key="1">
    <source>
        <dbReference type="ARBA" id="ARBA00012386"/>
    </source>
</evidence>
<dbReference type="GO" id="GO:0008033">
    <property type="term" value="P:tRNA processing"/>
    <property type="evidence" value="ECO:0007669"/>
    <property type="project" value="UniProtKB-KW"/>
</dbReference>
<evidence type="ECO:0000256" key="5">
    <source>
        <dbReference type="ARBA" id="ARBA00034489"/>
    </source>
</evidence>
<evidence type="ECO:0000256" key="4">
    <source>
        <dbReference type="ARBA" id="ARBA00022694"/>
    </source>
</evidence>
<dbReference type="AlphaFoldDB" id="A0A9D3NFM3"/>
<sequence length="278" mass="30884">MSGAPSSHCAVSEASTPVPGEVSAQEEDPEGFADLSELPVEVSERRPTCLRCCRPEKVCLCPFLPAEPLDVSTCLYIVQHPAEESRVLRTVPLLAACLPPGKCKVLIGRRFSEERHVELATVCRDAHTLVLYPGSDAENLEDMDVDFTATPHNVIIIDGTWSQAKDMFLRNALLRLPKQVQLNSAPSSQYVIRTQPTNMCLSTLECAAVTLSIMEKNQAIQEVLLKPLRALCSFQLQHGAQVHHSKEHLLKSGLYDKPLPKNKRKIKRMQKLITNQDI</sequence>
<organism evidence="9 10">
    <name type="scientific">Hemibagrus wyckioides</name>
    <dbReference type="NCBI Taxonomy" id="337641"/>
    <lineage>
        <taxon>Eukaryota</taxon>
        <taxon>Metazoa</taxon>
        <taxon>Chordata</taxon>
        <taxon>Craniata</taxon>
        <taxon>Vertebrata</taxon>
        <taxon>Euteleostomi</taxon>
        <taxon>Actinopterygii</taxon>
        <taxon>Neopterygii</taxon>
        <taxon>Teleostei</taxon>
        <taxon>Ostariophysi</taxon>
        <taxon>Siluriformes</taxon>
        <taxon>Bagridae</taxon>
        <taxon>Hemibagrus</taxon>
    </lineage>
</organism>
<dbReference type="SMART" id="SM01144">
    <property type="entry name" value="DTW"/>
    <property type="match status" value="1"/>
</dbReference>
<comment type="catalytic activity">
    <reaction evidence="6">
        <text>a uridine in tRNA + S-adenosyl-L-methionine = a 3-[(3S)-3-amino-3-carboxypropyl]uridine in tRNA + S-methyl-5'-thioadenosine + H(+)</text>
        <dbReference type="Rhea" id="RHEA:62432"/>
        <dbReference type="Rhea" id="RHEA-COMP:13339"/>
        <dbReference type="Rhea" id="RHEA-COMP:16092"/>
        <dbReference type="ChEBI" id="CHEBI:15378"/>
        <dbReference type="ChEBI" id="CHEBI:17509"/>
        <dbReference type="ChEBI" id="CHEBI:59789"/>
        <dbReference type="ChEBI" id="CHEBI:65315"/>
        <dbReference type="ChEBI" id="CHEBI:82930"/>
        <dbReference type="EC" id="2.5.1.25"/>
    </reaction>
</comment>
<keyword evidence="4" id="KW-0819">tRNA processing</keyword>
<keyword evidence="3" id="KW-0949">S-adenosyl-L-methionine</keyword>
<evidence type="ECO:0000256" key="7">
    <source>
        <dbReference type="SAM" id="MobiDB-lite"/>
    </source>
</evidence>
<evidence type="ECO:0000259" key="8">
    <source>
        <dbReference type="SMART" id="SM01144"/>
    </source>
</evidence>
<dbReference type="OrthoDB" id="408541at2759"/>
<accession>A0A9D3NFM3</accession>
<dbReference type="GO" id="GO:0016432">
    <property type="term" value="F:tRNA-uridine aminocarboxypropyltransferase activity"/>
    <property type="evidence" value="ECO:0007669"/>
    <property type="project" value="UniProtKB-EC"/>
</dbReference>
<proteinExistence type="inferred from homology"/>
<reference evidence="9 10" key="1">
    <citation type="submission" date="2021-06" db="EMBL/GenBank/DDBJ databases">
        <title>Chromosome-level genome assembly of the red-tail catfish (Hemibagrus wyckioides).</title>
        <authorList>
            <person name="Shao F."/>
        </authorList>
    </citation>
    <scope>NUCLEOTIDE SEQUENCE [LARGE SCALE GENOMIC DNA]</scope>
    <source>
        <strain evidence="9">EC202008001</strain>
        <tissue evidence="9">Blood</tissue>
    </source>
</reference>